<comment type="function">
    <text evidence="10">Appears to play a role in the switch from cap-dependent to IRES-mediated translation during mitosis, apoptosis and viral infection. Cleaved by some caspases and viral proteases.</text>
</comment>
<dbReference type="GO" id="GO:0003729">
    <property type="term" value="F:mRNA binding"/>
    <property type="evidence" value="ECO:0007669"/>
    <property type="project" value="TreeGrafter"/>
</dbReference>
<keyword evidence="9" id="KW-0007">Acetylation</keyword>
<accession>A0A1X7ULC6</accession>
<dbReference type="GO" id="GO:0006417">
    <property type="term" value="P:regulation of translation"/>
    <property type="evidence" value="ECO:0007669"/>
    <property type="project" value="UniProtKB-KW"/>
</dbReference>
<evidence type="ECO:0000256" key="12">
    <source>
        <dbReference type="ARBA" id="ARBA00046720"/>
    </source>
</evidence>
<dbReference type="OrthoDB" id="514777at2759"/>
<evidence type="ECO:0000313" key="15">
    <source>
        <dbReference type="EnsemblMetazoa" id="Aqu2.1.28471_001"/>
    </source>
</evidence>
<dbReference type="InterPro" id="IPR003307">
    <property type="entry name" value="W2_domain"/>
</dbReference>
<dbReference type="GO" id="GO:0016281">
    <property type="term" value="C:eukaryotic translation initiation factor 4F complex"/>
    <property type="evidence" value="ECO:0007669"/>
    <property type="project" value="TreeGrafter"/>
</dbReference>
<dbReference type="InterPro" id="IPR003890">
    <property type="entry name" value="MIF4G-like_typ-3"/>
</dbReference>
<dbReference type="Pfam" id="PF02854">
    <property type="entry name" value="MIF4G"/>
    <property type="match status" value="1"/>
</dbReference>
<keyword evidence="6" id="KW-0832">Ubl conjugation</keyword>
<evidence type="ECO:0000256" key="13">
    <source>
        <dbReference type="SAM" id="MobiDB-lite"/>
    </source>
</evidence>
<dbReference type="CDD" id="cd11559">
    <property type="entry name" value="W2_eIF4G1_like"/>
    <property type="match status" value="1"/>
</dbReference>
<evidence type="ECO:0000256" key="3">
    <source>
        <dbReference type="ARBA" id="ARBA00022491"/>
    </source>
</evidence>
<dbReference type="SMART" id="SM00543">
    <property type="entry name" value="MIF4G"/>
    <property type="match status" value="1"/>
</dbReference>
<name>A0A1X7ULC6_AMPQE</name>
<evidence type="ECO:0000256" key="4">
    <source>
        <dbReference type="ARBA" id="ARBA00022499"/>
    </source>
</evidence>
<dbReference type="STRING" id="400682.A0A1X7ULC6"/>
<dbReference type="SUPFAM" id="SSF48371">
    <property type="entry name" value="ARM repeat"/>
    <property type="match status" value="3"/>
</dbReference>
<comment type="similarity">
    <text evidence="1">Belongs to the eukaryotic initiation factor 4G family.</text>
</comment>
<reference evidence="15" key="1">
    <citation type="submission" date="2017-05" db="UniProtKB">
        <authorList>
            <consortium name="EnsemblMetazoa"/>
        </authorList>
    </citation>
    <scope>IDENTIFICATION</scope>
</reference>
<organism evidence="15">
    <name type="scientific">Amphimedon queenslandica</name>
    <name type="common">Sponge</name>
    <dbReference type="NCBI Taxonomy" id="400682"/>
    <lineage>
        <taxon>Eukaryota</taxon>
        <taxon>Metazoa</taxon>
        <taxon>Porifera</taxon>
        <taxon>Demospongiae</taxon>
        <taxon>Heteroscleromorpha</taxon>
        <taxon>Haplosclerida</taxon>
        <taxon>Niphatidae</taxon>
        <taxon>Amphimedon</taxon>
    </lineage>
</organism>
<feature type="domain" description="W2" evidence="14">
    <location>
        <begin position="661"/>
        <end position="783"/>
    </location>
</feature>
<evidence type="ECO:0000256" key="9">
    <source>
        <dbReference type="ARBA" id="ARBA00022990"/>
    </source>
</evidence>
<evidence type="ECO:0000256" key="6">
    <source>
        <dbReference type="ARBA" id="ARBA00022843"/>
    </source>
</evidence>
<evidence type="ECO:0000256" key="7">
    <source>
        <dbReference type="ARBA" id="ARBA00022845"/>
    </source>
</evidence>
<comment type="subunit">
    <text evidence="12">Interacts with the serine/threonine protein kinases MKNK1 and MKNK2. Binds EIF4A and EIF3. Interacts with MIF4GD. Interacts with DAZAP2.</text>
</comment>
<dbReference type="InterPro" id="IPR016024">
    <property type="entry name" value="ARM-type_fold"/>
</dbReference>
<evidence type="ECO:0000259" key="14">
    <source>
        <dbReference type="PROSITE" id="PS51363"/>
    </source>
</evidence>
<feature type="compositionally biased region" description="Polar residues" evidence="13">
    <location>
        <begin position="402"/>
        <end position="424"/>
    </location>
</feature>
<evidence type="ECO:0000256" key="2">
    <source>
        <dbReference type="ARBA" id="ARBA00022481"/>
    </source>
</evidence>
<dbReference type="PROSITE" id="PS51363">
    <property type="entry name" value="W2"/>
    <property type="match status" value="1"/>
</dbReference>
<dbReference type="EnsemblMetazoa" id="Aqu2.1.28471_001">
    <property type="protein sequence ID" value="Aqu2.1.28471_001"/>
    <property type="gene ID" value="Aqu2.1.28471"/>
</dbReference>
<keyword evidence="5" id="KW-0396">Initiation factor</keyword>
<keyword evidence="7" id="KW-0810">Translation regulation</keyword>
<keyword evidence="3" id="KW-0678">Repressor</keyword>
<evidence type="ECO:0000256" key="11">
    <source>
        <dbReference type="ARBA" id="ARBA00040449"/>
    </source>
</evidence>
<dbReference type="Gene3D" id="1.25.40.180">
    <property type="match status" value="3"/>
</dbReference>
<feature type="region of interest" description="Disordered" evidence="13">
    <location>
        <begin position="325"/>
        <end position="455"/>
    </location>
</feature>
<dbReference type="GO" id="GO:0003743">
    <property type="term" value="F:translation initiation factor activity"/>
    <property type="evidence" value="ECO:0007669"/>
    <property type="project" value="UniProtKB-KW"/>
</dbReference>
<proteinExistence type="inferred from homology"/>
<evidence type="ECO:0000256" key="5">
    <source>
        <dbReference type="ARBA" id="ARBA00022540"/>
    </source>
</evidence>
<evidence type="ECO:0000256" key="1">
    <source>
        <dbReference type="ARBA" id="ARBA00005775"/>
    </source>
</evidence>
<keyword evidence="4" id="KW-1017">Isopeptide bond</keyword>
<sequence length="783" mass="88025">MRLRLKIFRILFGFPKCIIRPVYTHYYIKVATSPPLKTQSSSSSSSAAAAVSVTKWTPIRERTDITPQEIALRRIRSILNKLTPDNFERLSIDLCNVIRHNNKEVLKGSILLIFDKAVEETNYTYLYGQLCLKLNHEAPNFEEPSSKITTFRRVLLAKCKEAFENRTNATSNVGWVGRCGPKGEYWEGAHPSVAKRKTLGNVTFIGELFKIGMLHERIVHQCIQELLERRRSLDGMCDNIECVCSLLVTVGNRLDTSKASGWVDQYFKRMEDLMSSNDFPSRIKFMIMNTVDLRRNQWVPRNTKVLEVPKPLDRGPVLVEYSPRVSQNNHKTSAPLIKNPGPPIRGFGQNKGFMQLPRAASKSPGPPHKSLSPGPPLKTTGPLVKEGTSTKDVNLKKLPTRKVTSSESVSLRPSSASRKFQQQRLHPPAPKDEATPISIIPRTRDDSSDDEATPSCHDYHVVSVKGSQTEGKELLKPNTKIQAGPELSNSEIVLIPILTQYLSHKRVPDAVQLLMTSHIDLDEITHTLINGTLNKSEDDRTLVSLLFNELHKEGDLSSLIFMKGIEKVLSNRVKFESVINRNSISGYISRAIVRGVVTLSIAMATFKDGAHSPIGLIVVQSLVNLIGQDSLKKLFKDNGMLITEILAPVDKPYQSATKVLEKKNLGFLYPLKQLQVQLKSLLKEPLTTHLTLYKWIKANVDPLFYKNTDFIVLLTKCILSHVIKATSEAPSKDDLDKETFKMEDYKLVLQKFVSEEPVLQLGVLYATQVYCNDVNFPKGKDSH</sequence>
<dbReference type="eggNOG" id="KOG0401">
    <property type="taxonomic scope" value="Eukaryota"/>
</dbReference>
<dbReference type="PANTHER" id="PTHR23253">
    <property type="entry name" value="EUKARYOTIC TRANSLATION INITIATION FACTOR 4 GAMMA"/>
    <property type="match status" value="1"/>
</dbReference>
<dbReference type="InParanoid" id="A0A1X7ULC6"/>
<evidence type="ECO:0000256" key="8">
    <source>
        <dbReference type="ARBA" id="ARBA00022917"/>
    </source>
</evidence>
<dbReference type="AlphaFoldDB" id="A0A1X7ULC6"/>
<evidence type="ECO:0000256" key="10">
    <source>
        <dbReference type="ARBA" id="ARBA00037759"/>
    </source>
</evidence>
<keyword evidence="8" id="KW-0648">Protein biosynthesis</keyword>
<dbReference type="PANTHER" id="PTHR23253:SF9">
    <property type="entry name" value="EUKARYOTIC TRANSLATION INITIATION FACTOR 4 GAMMA 2"/>
    <property type="match status" value="1"/>
</dbReference>
<protein>
    <recommendedName>
        <fullName evidence="11">Eukaryotic translation initiation factor 4 gamma 2</fullName>
    </recommendedName>
</protein>
<keyword evidence="2" id="KW-0488">Methylation</keyword>